<dbReference type="InterPro" id="IPR007351">
    <property type="entry name" value="YjbR"/>
</dbReference>
<protein>
    <submittedName>
        <fullName evidence="1">MmcQ-like protein</fullName>
    </submittedName>
</protein>
<keyword evidence="2" id="KW-1185">Reference proteome</keyword>
<name>A0AAC9LIN9_9FLAO</name>
<sequence>MNIDQVRNYCLSKPHTTEHFPFDENTLVFKVAGKMFALTPLDKWDKGEASINLKANPEYSIKLRAIYKSIEPGFHMNKKHWNSIYLYKGELDANLIMELIDHSYAMVVNGLSKKARISLGL</sequence>
<dbReference type="PANTHER" id="PTHR35145">
    <property type="entry name" value="CYTOPLASMIC PROTEIN-RELATED"/>
    <property type="match status" value="1"/>
</dbReference>
<reference evidence="1 2" key="1">
    <citation type="submission" date="2017-01" db="EMBL/GenBank/DDBJ databases">
        <title>Complete genome of Lacinutrix venerupis DOK2-8 isolated from seawater in Dokdo.</title>
        <authorList>
            <person name="Chi W.-J."/>
            <person name="Kim J.H."/>
        </authorList>
    </citation>
    <scope>NUCLEOTIDE SEQUENCE [LARGE SCALE GENOMIC DNA]</scope>
    <source>
        <strain evidence="1 2">DOK2-8</strain>
    </source>
</reference>
<dbReference type="InterPro" id="IPR038056">
    <property type="entry name" value="YjbR-like_sf"/>
</dbReference>
<dbReference type="EMBL" id="CP019352">
    <property type="protein sequence ID" value="APX99310.1"/>
    <property type="molecule type" value="Genomic_DNA"/>
</dbReference>
<dbReference type="KEGG" id="lvn:BWR22_02960"/>
<proteinExistence type="predicted"/>
<gene>
    <name evidence="1" type="ORF">BWR22_02960</name>
</gene>
<dbReference type="Pfam" id="PF04237">
    <property type="entry name" value="YjbR"/>
    <property type="match status" value="1"/>
</dbReference>
<accession>A0AAC9LIN9</accession>
<dbReference type="SUPFAM" id="SSF142906">
    <property type="entry name" value="YjbR-like"/>
    <property type="match status" value="1"/>
</dbReference>
<organism evidence="1 2">
    <name type="scientific">Lacinutrix venerupis</name>
    <dbReference type="NCBI Taxonomy" id="1486034"/>
    <lineage>
        <taxon>Bacteria</taxon>
        <taxon>Pseudomonadati</taxon>
        <taxon>Bacteroidota</taxon>
        <taxon>Flavobacteriia</taxon>
        <taxon>Flavobacteriales</taxon>
        <taxon>Flavobacteriaceae</taxon>
        <taxon>Lacinutrix</taxon>
    </lineage>
</organism>
<evidence type="ECO:0000313" key="1">
    <source>
        <dbReference type="EMBL" id="APX99310.1"/>
    </source>
</evidence>
<evidence type="ECO:0000313" key="2">
    <source>
        <dbReference type="Proteomes" id="UP000187506"/>
    </source>
</evidence>
<dbReference type="Proteomes" id="UP000187506">
    <property type="component" value="Chromosome"/>
</dbReference>
<dbReference type="InterPro" id="IPR058532">
    <property type="entry name" value="YjbR/MT2646/Rv2570-like"/>
</dbReference>
<dbReference type="Gene3D" id="3.90.1150.30">
    <property type="match status" value="1"/>
</dbReference>
<dbReference type="RefSeq" id="WP_076731949.1">
    <property type="nucleotide sequence ID" value="NZ_CP019352.1"/>
</dbReference>
<dbReference type="PANTHER" id="PTHR35145:SF1">
    <property type="entry name" value="CYTOPLASMIC PROTEIN"/>
    <property type="match status" value="1"/>
</dbReference>
<dbReference type="AlphaFoldDB" id="A0AAC9LIN9"/>